<evidence type="ECO:0000313" key="3">
    <source>
        <dbReference type="EMBL" id="KRQ00027.1"/>
    </source>
</evidence>
<dbReference type="GO" id="GO:0016787">
    <property type="term" value="F:hydrolase activity"/>
    <property type="evidence" value="ECO:0007669"/>
    <property type="project" value="UniProtKB-KW"/>
</dbReference>
<accession>A0A0R3CQL0</accession>
<name>A0A0R3CQL0_9BRAD</name>
<sequence length="366" mass="42116">MNAPFIEQKGRQTLAVVDCDIHPAHRTPGELLPYLEPRWREHYETHGVHVRQALPSALMYPRMMAAGMRADSLPEKGGPAGSDLDLLRRQHLDPVNVEFGLLMALSKGGMEERNPGLAAALSRATNDWQIDRWVREEPRLRAGIVVPQEFPEAAVAEIERCAGDRRYVQIMLSSRPSDPLGHRRYWPIYEAAERAGLPIGLHPVGYNGGHPSTGSGWPTFYLQEHYVFVACMEALASSLIVEGVFERFPKLKVVLVEGGFGWAPALAWRMDKHFEKFRKEVAHLRRRPSEYLREHIWWTTQPIEEPAQARHIVEIIDWIGWDRLLYSSDYPHWDYDNPSFAFKFPMTEAQRRMIFRDNAMALYRLA</sequence>
<dbReference type="PANTHER" id="PTHR21240:SF28">
    <property type="entry name" value="ISO-OROTATE DECARBOXYLASE (EUROFUNG)"/>
    <property type="match status" value="1"/>
</dbReference>
<dbReference type="InterPro" id="IPR032465">
    <property type="entry name" value="ACMSD"/>
</dbReference>
<organism evidence="3 4">
    <name type="scientific">Bradyrhizobium manausense</name>
    <dbReference type="NCBI Taxonomy" id="989370"/>
    <lineage>
        <taxon>Bacteria</taxon>
        <taxon>Pseudomonadati</taxon>
        <taxon>Pseudomonadota</taxon>
        <taxon>Alphaproteobacteria</taxon>
        <taxon>Hyphomicrobiales</taxon>
        <taxon>Nitrobacteraceae</taxon>
        <taxon>Bradyrhizobium</taxon>
    </lineage>
</organism>
<dbReference type="GO" id="GO:0016831">
    <property type="term" value="F:carboxy-lyase activity"/>
    <property type="evidence" value="ECO:0007669"/>
    <property type="project" value="InterPro"/>
</dbReference>
<keyword evidence="4" id="KW-1185">Reference proteome</keyword>
<dbReference type="Gene3D" id="3.20.20.140">
    <property type="entry name" value="Metal-dependent hydrolases"/>
    <property type="match status" value="1"/>
</dbReference>
<proteinExistence type="predicted"/>
<feature type="domain" description="Amidohydrolase-related" evidence="2">
    <location>
        <begin position="17"/>
        <end position="365"/>
    </location>
</feature>
<reference evidence="3 4" key="1">
    <citation type="submission" date="2015-09" db="EMBL/GenBank/DDBJ databases">
        <title>Draft Genome Sequence of Bradyrhizobium manausense Strain BR 3351T, a Novel Symbiotic Nitrogen-Fixing Alphaproteobacterium Isolated from Brazilian Amazon Rain Forest.</title>
        <authorList>
            <person name="De Araujo J.L."/>
            <person name="Zilli J.E."/>
        </authorList>
    </citation>
    <scope>NUCLEOTIDE SEQUENCE [LARGE SCALE GENOMIC DNA]</scope>
    <source>
        <strain evidence="3 4">BR3351</strain>
    </source>
</reference>
<dbReference type="GO" id="GO:0019748">
    <property type="term" value="P:secondary metabolic process"/>
    <property type="evidence" value="ECO:0007669"/>
    <property type="project" value="TreeGrafter"/>
</dbReference>
<gene>
    <name evidence="3" type="ORF">AOQ71_40430</name>
</gene>
<keyword evidence="3" id="KW-0378">Hydrolase</keyword>
<dbReference type="GO" id="GO:0005737">
    <property type="term" value="C:cytoplasm"/>
    <property type="evidence" value="ECO:0007669"/>
    <property type="project" value="TreeGrafter"/>
</dbReference>
<dbReference type="STRING" id="989370.AOQ71_40430"/>
<evidence type="ECO:0000256" key="1">
    <source>
        <dbReference type="ARBA" id="ARBA00023239"/>
    </source>
</evidence>
<dbReference type="Proteomes" id="UP000051936">
    <property type="component" value="Unassembled WGS sequence"/>
</dbReference>
<dbReference type="AlphaFoldDB" id="A0A0R3CQL0"/>
<dbReference type="PANTHER" id="PTHR21240">
    <property type="entry name" value="2-AMINO-3-CARBOXYLMUCONATE-6-SEMIALDEHYDE DECARBOXYLASE"/>
    <property type="match status" value="1"/>
</dbReference>
<dbReference type="InterPro" id="IPR032466">
    <property type="entry name" value="Metal_Hydrolase"/>
</dbReference>
<dbReference type="OrthoDB" id="9799024at2"/>
<evidence type="ECO:0000313" key="4">
    <source>
        <dbReference type="Proteomes" id="UP000051936"/>
    </source>
</evidence>
<dbReference type="SUPFAM" id="SSF51556">
    <property type="entry name" value="Metallo-dependent hydrolases"/>
    <property type="match status" value="1"/>
</dbReference>
<protein>
    <submittedName>
        <fullName evidence="3">Hydrolase</fullName>
    </submittedName>
</protein>
<dbReference type="EMBL" id="LJYG01000116">
    <property type="protein sequence ID" value="KRQ00027.1"/>
    <property type="molecule type" value="Genomic_DNA"/>
</dbReference>
<dbReference type="Pfam" id="PF04909">
    <property type="entry name" value="Amidohydro_2"/>
    <property type="match status" value="1"/>
</dbReference>
<dbReference type="InterPro" id="IPR006680">
    <property type="entry name" value="Amidohydro-rel"/>
</dbReference>
<evidence type="ECO:0000259" key="2">
    <source>
        <dbReference type="Pfam" id="PF04909"/>
    </source>
</evidence>
<dbReference type="RefSeq" id="WP_057759205.1">
    <property type="nucleotide sequence ID" value="NZ_LJYG01000116.1"/>
</dbReference>
<comment type="caution">
    <text evidence="3">The sequence shown here is derived from an EMBL/GenBank/DDBJ whole genome shotgun (WGS) entry which is preliminary data.</text>
</comment>
<keyword evidence="1" id="KW-0456">Lyase</keyword>